<feature type="non-terminal residue" evidence="1">
    <location>
        <position position="63"/>
    </location>
</feature>
<dbReference type="EMBL" id="CAJOAY010025089">
    <property type="protein sequence ID" value="CAF4380407.1"/>
    <property type="molecule type" value="Genomic_DNA"/>
</dbReference>
<reference evidence="1" key="1">
    <citation type="submission" date="2021-02" db="EMBL/GenBank/DDBJ databases">
        <authorList>
            <person name="Nowell W R."/>
        </authorList>
    </citation>
    <scope>NUCLEOTIDE SEQUENCE</scope>
</reference>
<evidence type="ECO:0000313" key="1">
    <source>
        <dbReference type="EMBL" id="CAF4380407.1"/>
    </source>
</evidence>
<evidence type="ECO:0000313" key="2">
    <source>
        <dbReference type="Proteomes" id="UP000663881"/>
    </source>
</evidence>
<comment type="caution">
    <text evidence="1">The sequence shown here is derived from an EMBL/GenBank/DDBJ whole genome shotgun (WGS) entry which is preliminary data.</text>
</comment>
<sequence>YHDGVTNLPNMSSLLSKLQTTSPLSLIHEYLDIQTIDSKEILDKLQKTLVDIDDENDKLNEKK</sequence>
<protein>
    <submittedName>
        <fullName evidence="1">Uncharacterized protein</fullName>
    </submittedName>
</protein>
<accession>A0A820MZL7</accession>
<organism evidence="1 2">
    <name type="scientific">Adineta steineri</name>
    <dbReference type="NCBI Taxonomy" id="433720"/>
    <lineage>
        <taxon>Eukaryota</taxon>
        <taxon>Metazoa</taxon>
        <taxon>Spiralia</taxon>
        <taxon>Gnathifera</taxon>
        <taxon>Rotifera</taxon>
        <taxon>Eurotatoria</taxon>
        <taxon>Bdelloidea</taxon>
        <taxon>Adinetida</taxon>
        <taxon>Adinetidae</taxon>
        <taxon>Adineta</taxon>
    </lineage>
</organism>
<gene>
    <name evidence="1" type="ORF">OKA104_LOCUS50328</name>
</gene>
<name>A0A820MZL7_9BILA</name>
<proteinExistence type="predicted"/>
<dbReference type="Proteomes" id="UP000663881">
    <property type="component" value="Unassembled WGS sequence"/>
</dbReference>
<feature type="non-terminal residue" evidence="1">
    <location>
        <position position="1"/>
    </location>
</feature>
<dbReference type="AlphaFoldDB" id="A0A820MZL7"/>